<proteinExistence type="predicted"/>
<sequence>MKNHCSVTTPALDRLAETAGDQTGKVLGRMKHGDVPNQKQVTPAEGDVPAEAPAPAPQAEIPTDEGRPLDSSEATQPVQDQAPPSREEVHDEAAEQGLVPPIREEDGKFIVTDHEGTEAVFTSREEAVETAFDLMTPEQREKVRAMVEGKDRSRLVGGATSMTSTGQPQPGTTSTLNPTLAADPASTAPGKSASGIQPLLAKPSLHPAGPATSQQVQSVVKELHRSVPGLVHERTHVFATETDFLASDYARQHSFSAQVLEDIKGRDGFFDTTTGSAIIIAENVKGRPSETIEQGLRRTVLEHRVGYDGLSIVLGHSSGLAGMLDLHTPAYKKWQELSKQIPEADRDALATEPEYAHLKGDTDALNLVWFAREAARDPAFTSKAQRPFLQEMWEVFCDRVALLFEKTGLRKPQMRQMRDPAFLTDVREFIQLARDSVVVNRRGQTPRAVATSSQSGQSGRPLAPSLLPDDMMPEDTASRITSIWKPHRPAPQKYLMPDVIDKHLEQFKDGVVKVMRADIYDTFGPKHLDEKSYILPLSKLRDILQYANGDRRKLEEALGYDPGYFDGSQVGIVVIPSVDGISLRMPDGNETGANSNWLPGGKLPRTPAFEGMPEAVIDLKGYDKKNWPLIDLKLP</sequence>
<dbReference type="OrthoDB" id="3194844at2"/>
<protein>
    <submittedName>
        <fullName evidence="2">Uncharacterized protein</fullName>
    </submittedName>
</protein>
<dbReference type="Proteomes" id="UP000295662">
    <property type="component" value="Unassembled WGS sequence"/>
</dbReference>
<accession>A0A4R7RHS7</accession>
<comment type="caution">
    <text evidence="2">The sequence shown here is derived from an EMBL/GenBank/DDBJ whole genome shotgun (WGS) entry which is preliminary data.</text>
</comment>
<keyword evidence="3" id="KW-1185">Reference proteome</keyword>
<evidence type="ECO:0000256" key="1">
    <source>
        <dbReference type="SAM" id="MobiDB-lite"/>
    </source>
</evidence>
<feature type="region of interest" description="Disordered" evidence="1">
    <location>
        <begin position="443"/>
        <end position="471"/>
    </location>
</feature>
<evidence type="ECO:0000313" key="3">
    <source>
        <dbReference type="Proteomes" id="UP000295662"/>
    </source>
</evidence>
<feature type="compositionally biased region" description="Low complexity" evidence="1">
    <location>
        <begin position="43"/>
        <end position="61"/>
    </location>
</feature>
<gene>
    <name evidence="2" type="ORF">EI77_04741</name>
</gene>
<feature type="region of interest" description="Disordered" evidence="1">
    <location>
        <begin position="1"/>
        <end position="104"/>
    </location>
</feature>
<dbReference type="RefSeq" id="WP_133797670.1">
    <property type="nucleotide sequence ID" value="NZ_SOCA01000024.1"/>
</dbReference>
<feature type="compositionally biased region" description="Polar residues" evidence="1">
    <location>
        <begin position="160"/>
        <end position="178"/>
    </location>
</feature>
<dbReference type="EMBL" id="SOCA01000024">
    <property type="protein sequence ID" value="TDU62103.1"/>
    <property type="molecule type" value="Genomic_DNA"/>
</dbReference>
<name>A0A4R7RHS7_9BACT</name>
<reference evidence="2 3" key="1">
    <citation type="submission" date="2019-03" db="EMBL/GenBank/DDBJ databases">
        <title>Genomic Encyclopedia of Archaeal and Bacterial Type Strains, Phase II (KMG-II): from individual species to whole genera.</title>
        <authorList>
            <person name="Goeker M."/>
        </authorList>
    </citation>
    <scope>NUCLEOTIDE SEQUENCE [LARGE SCALE GENOMIC DNA]</scope>
    <source>
        <strain evidence="2 3">ATCC 25309</strain>
    </source>
</reference>
<dbReference type="AlphaFoldDB" id="A0A4R7RHS7"/>
<feature type="region of interest" description="Disordered" evidence="1">
    <location>
        <begin position="151"/>
        <end position="213"/>
    </location>
</feature>
<evidence type="ECO:0000313" key="2">
    <source>
        <dbReference type="EMBL" id="TDU62103.1"/>
    </source>
</evidence>
<organism evidence="2 3">
    <name type="scientific">Prosthecobacter fusiformis</name>
    <dbReference type="NCBI Taxonomy" id="48464"/>
    <lineage>
        <taxon>Bacteria</taxon>
        <taxon>Pseudomonadati</taxon>
        <taxon>Verrucomicrobiota</taxon>
        <taxon>Verrucomicrobiia</taxon>
        <taxon>Verrucomicrobiales</taxon>
        <taxon>Verrucomicrobiaceae</taxon>
        <taxon>Prosthecobacter</taxon>
    </lineage>
</organism>